<evidence type="ECO:0000313" key="1">
    <source>
        <dbReference type="EMBL" id="GAA4615821.1"/>
    </source>
</evidence>
<accession>A0ABP8TVN7</accession>
<comment type="caution">
    <text evidence="1">The sequence shown here is derived from an EMBL/GenBank/DDBJ whole genome shotgun (WGS) entry which is preliminary data.</text>
</comment>
<keyword evidence="2" id="KW-1185">Reference proteome</keyword>
<gene>
    <name evidence="1" type="ORF">GCM10023195_70030</name>
</gene>
<organism evidence="1 2">
    <name type="scientific">Actinoallomurus liliacearum</name>
    <dbReference type="NCBI Taxonomy" id="1080073"/>
    <lineage>
        <taxon>Bacteria</taxon>
        <taxon>Bacillati</taxon>
        <taxon>Actinomycetota</taxon>
        <taxon>Actinomycetes</taxon>
        <taxon>Streptosporangiales</taxon>
        <taxon>Thermomonosporaceae</taxon>
        <taxon>Actinoallomurus</taxon>
    </lineage>
</organism>
<evidence type="ECO:0000313" key="2">
    <source>
        <dbReference type="Proteomes" id="UP001500212"/>
    </source>
</evidence>
<proteinExistence type="predicted"/>
<dbReference type="RefSeq" id="WP_345364146.1">
    <property type="nucleotide sequence ID" value="NZ_BAABHJ010000030.1"/>
</dbReference>
<dbReference type="Proteomes" id="UP001500212">
    <property type="component" value="Unassembled WGS sequence"/>
</dbReference>
<sequence length="162" mass="18607">MFADDVELWDLLRSLDDSEHLESPAGYDHQRVRARFERLVQRLDGDFNCRCGVDRNVQDAALHGRIELPAHATATRRPLVMSISNFGDLAVLSLDEPGVWTDAEMAELLHPDDAHRSDSALADLGYRLIPEKPLWRRYDGVWDPAVFAPQSGTWWIRFFDYL</sequence>
<name>A0ABP8TVN7_9ACTN</name>
<reference evidence="2" key="1">
    <citation type="journal article" date="2019" name="Int. J. Syst. Evol. Microbiol.">
        <title>The Global Catalogue of Microorganisms (GCM) 10K type strain sequencing project: providing services to taxonomists for standard genome sequencing and annotation.</title>
        <authorList>
            <consortium name="The Broad Institute Genomics Platform"/>
            <consortium name="The Broad Institute Genome Sequencing Center for Infectious Disease"/>
            <person name="Wu L."/>
            <person name="Ma J."/>
        </authorList>
    </citation>
    <scope>NUCLEOTIDE SEQUENCE [LARGE SCALE GENOMIC DNA]</scope>
    <source>
        <strain evidence="2">JCM 17938</strain>
    </source>
</reference>
<dbReference type="EMBL" id="BAABHJ010000030">
    <property type="protein sequence ID" value="GAA4615821.1"/>
    <property type="molecule type" value="Genomic_DNA"/>
</dbReference>
<protein>
    <submittedName>
        <fullName evidence="1">Uncharacterized protein</fullName>
    </submittedName>
</protein>